<keyword evidence="2" id="KW-1185">Reference proteome</keyword>
<name>A0AAD4UTB1_PRUDU</name>
<gene>
    <name evidence="1" type="ORF">L3X38_041577</name>
</gene>
<accession>A0AAD4UTB1</accession>
<comment type="caution">
    <text evidence="1">The sequence shown here is derived from an EMBL/GenBank/DDBJ whole genome shotgun (WGS) entry which is preliminary data.</text>
</comment>
<dbReference type="Pfam" id="PF14223">
    <property type="entry name" value="Retrotran_gag_2"/>
    <property type="match status" value="1"/>
</dbReference>
<dbReference type="Proteomes" id="UP001054821">
    <property type="component" value="Chromosome 8"/>
</dbReference>
<proteinExistence type="predicted"/>
<protein>
    <recommendedName>
        <fullName evidence="3">Retrovirus-related Pol polyprotein from transposon TNT 1-94</fullName>
    </recommendedName>
</protein>
<evidence type="ECO:0008006" key="3">
    <source>
        <dbReference type="Google" id="ProtNLM"/>
    </source>
</evidence>
<reference evidence="1 2" key="1">
    <citation type="journal article" date="2022" name="G3 (Bethesda)">
        <title>Whole-genome sequence and methylome profiling of the almond [Prunus dulcis (Mill.) D.A. Webb] cultivar 'Nonpareil'.</title>
        <authorList>
            <person name="D'Amico-Willman K.M."/>
            <person name="Ouma W.Z."/>
            <person name="Meulia T."/>
            <person name="Sideli G.M."/>
            <person name="Gradziel T.M."/>
            <person name="Fresnedo-Ramirez J."/>
        </authorList>
    </citation>
    <scope>NUCLEOTIDE SEQUENCE [LARGE SCALE GENOMIC DNA]</scope>
    <source>
        <strain evidence="1">Clone GOH B32 T37-40</strain>
    </source>
</reference>
<evidence type="ECO:0000313" key="1">
    <source>
        <dbReference type="EMBL" id="KAI5312404.1"/>
    </source>
</evidence>
<evidence type="ECO:0000313" key="2">
    <source>
        <dbReference type="Proteomes" id="UP001054821"/>
    </source>
</evidence>
<dbReference type="AlphaFoldDB" id="A0AAD4UTB1"/>
<dbReference type="EMBL" id="JAJFAZ020000008">
    <property type="protein sequence ID" value="KAI5312404.1"/>
    <property type="molecule type" value="Genomic_DNA"/>
</dbReference>
<sequence>MTGPSSSSNLSHVPPTATAVLPKNGEEEAGVIRTSPTSISLLRPPIPMNELSARNCQKRSIGSQTQVGAMVADEGKVKIELFDGADFGFWKMQIEDYLYQKKLYQPLSENKPEGMNDEDWTLLDRQALRVIRLMLSRNVAFNIAKEKTTVGQMAALSSMHEKPSASNKLHLMRRLFNLQMTEGASVA</sequence>
<organism evidence="1 2">
    <name type="scientific">Prunus dulcis</name>
    <name type="common">Almond</name>
    <name type="synonym">Amygdalus dulcis</name>
    <dbReference type="NCBI Taxonomy" id="3755"/>
    <lineage>
        <taxon>Eukaryota</taxon>
        <taxon>Viridiplantae</taxon>
        <taxon>Streptophyta</taxon>
        <taxon>Embryophyta</taxon>
        <taxon>Tracheophyta</taxon>
        <taxon>Spermatophyta</taxon>
        <taxon>Magnoliopsida</taxon>
        <taxon>eudicotyledons</taxon>
        <taxon>Gunneridae</taxon>
        <taxon>Pentapetalae</taxon>
        <taxon>rosids</taxon>
        <taxon>fabids</taxon>
        <taxon>Rosales</taxon>
        <taxon>Rosaceae</taxon>
        <taxon>Amygdaloideae</taxon>
        <taxon>Amygdaleae</taxon>
        <taxon>Prunus</taxon>
    </lineage>
</organism>